<protein>
    <submittedName>
        <fullName evidence="6">Sigma-70 family RNA polymerase sigma factor</fullName>
    </submittedName>
</protein>
<dbReference type="GO" id="GO:0006352">
    <property type="term" value="P:DNA-templated transcription initiation"/>
    <property type="evidence" value="ECO:0007669"/>
    <property type="project" value="InterPro"/>
</dbReference>
<dbReference type="NCBIfam" id="TIGR02937">
    <property type="entry name" value="sigma70-ECF"/>
    <property type="match status" value="1"/>
</dbReference>
<dbReference type="Gene3D" id="1.10.10.10">
    <property type="entry name" value="Winged helix-like DNA-binding domain superfamily/Winged helix DNA-binding domain"/>
    <property type="match status" value="1"/>
</dbReference>
<dbReference type="Pfam" id="PF04542">
    <property type="entry name" value="Sigma70_r2"/>
    <property type="match status" value="1"/>
</dbReference>
<dbReference type="SUPFAM" id="SSF88946">
    <property type="entry name" value="Sigma2 domain of RNA polymerase sigma factors"/>
    <property type="match status" value="1"/>
</dbReference>
<evidence type="ECO:0000256" key="2">
    <source>
        <dbReference type="ARBA" id="ARBA00023015"/>
    </source>
</evidence>
<evidence type="ECO:0000313" key="7">
    <source>
        <dbReference type="Proteomes" id="UP000478493"/>
    </source>
</evidence>
<dbReference type="InterPro" id="IPR039425">
    <property type="entry name" value="RNA_pol_sigma-70-like"/>
</dbReference>
<evidence type="ECO:0000256" key="4">
    <source>
        <dbReference type="ARBA" id="ARBA00023163"/>
    </source>
</evidence>
<comment type="caution">
    <text evidence="6">The sequence shown here is derived from an EMBL/GenBank/DDBJ whole genome shotgun (WGS) entry which is preliminary data.</text>
</comment>
<dbReference type="InterPro" id="IPR013325">
    <property type="entry name" value="RNA_pol_sigma_r2"/>
</dbReference>
<accession>A0A5M5M7S8</accession>
<dbReference type="SUPFAM" id="SSF88659">
    <property type="entry name" value="Sigma3 and sigma4 domains of RNA polymerase sigma factors"/>
    <property type="match status" value="1"/>
</dbReference>
<proteinExistence type="inferred from homology"/>
<keyword evidence="4" id="KW-0804">Transcription</keyword>
<comment type="similarity">
    <text evidence="1">Belongs to the sigma-70 factor family. ECF subfamily.</text>
</comment>
<dbReference type="Proteomes" id="UP000478493">
    <property type="component" value="Unassembled WGS sequence"/>
</dbReference>
<reference evidence="6 7" key="1">
    <citation type="journal article" date="2019" name="Nat. Med.">
        <title>A library of human gut bacterial isolates paired with longitudinal multiomics data enables mechanistic microbiome research.</title>
        <authorList>
            <person name="Poyet M."/>
            <person name="Groussin M."/>
            <person name="Gibbons S.M."/>
            <person name="Avila-Pacheco J."/>
            <person name="Jiang X."/>
            <person name="Kearney S.M."/>
            <person name="Perrotta A.R."/>
            <person name="Berdy B."/>
            <person name="Zhao S."/>
            <person name="Lieberman T.D."/>
            <person name="Swanson P.K."/>
            <person name="Smith M."/>
            <person name="Roesemann S."/>
            <person name="Alexander J.E."/>
            <person name="Rich S.A."/>
            <person name="Livny J."/>
            <person name="Vlamakis H."/>
            <person name="Clish C."/>
            <person name="Bullock K."/>
            <person name="Deik A."/>
            <person name="Scott J."/>
            <person name="Pierce K.A."/>
            <person name="Xavier R.J."/>
            <person name="Alm E.J."/>
        </authorList>
    </citation>
    <scope>NUCLEOTIDE SEQUENCE [LARGE SCALE GENOMIC DNA]</scope>
    <source>
        <strain evidence="6 7">BIOML-A41</strain>
    </source>
</reference>
<dbReference type="RefSeq" id="WP_050541629.1">
    <property type="nucleotide sequence ID" value="NZ_CABKQC010000003.1"/>
</dbReference>
<name>A0A5M5M7S8_BACOV</name>
<gene>
    <name evidence="6" type="ORF">F3B85_13985</name>
</gene>
<evidence type="ECO:0000256" key="1">
    <source>
        <dbReference type="ARBA" id="ARBA00010641"/>
    </source>
</evidence>
<dbReference type="GO" id="GO:0016987">
    <property type="term" value="F:sigma factor activity"/>
    <property type="evidence" value="ECO:0007669"/>
    <property type="project" value="UniProtKB-KW"/>
</dbReference>
<dbReference type="EMBL" id="VWGP01000009">
    <property type="protein sequence ID" value="KAA4535459.1"/>
    <property type="molecule type" value="Genomic_DNA"/>
</dbReference>
<evidence type="ECO:0000256" key="3">
    <source>
        <dbReference type="ARBA" id="ARBA00023082"/>
    </source>
</evidence>
<keyword evidence="2" id="KW-0805">Transcription regulation</keyword>
<keyword evidence="3" id="KW-0731">Sigma factor</keyword>
<dbReference type="InterPro" id="IPR007627">
    <property type="entry name" value="RNA_pol_sigma70_r2"/>
</dbReference>
<organism evidence="6 7">
    <name type="scientific">Bacteroides ovatus</name>
    <dbReference type="NCBI Taxonomy" id="28116"/>
    <lineage>
        <taxon>Bacteria</taxon>
        <taxon>Pseudomonadati</taxon>
        <taxon>Bacteroidota</taxon>
        <taxon>Bacteroidia</taxon>
        <taxon>Bacteroidales</taxon>
        <taxon>Bacteroidaceae</taxon>
        <taxon>Bacteroides</taxon>
    </lineage>
</organism>
<dbReference type="InterPro" id="IPR036388">
    <property type="entry name" value="WH-like_DNA-bd_sf"/>
</dbReference>
<dbReference type="PANTHER" id="PTHR43133">
    <property type="entry name" value="RNA POLYMERASE ECF-TYPE SIGMA FACTO"/>
    <property type="match status" value="1"/>
</dbReference>
<feature type="domain" description="RNA polymerase sigma-70 region 2" evidence="5">
    <location>
        <begin position="37"/>
        <end position="98"/>
    </location>
</feature>
<dbReference type="InterPro" id="IPR013324">
    <property type="entry name" value="RNA_pol_sigma_r3/r4-like"/>
</dbReference>
<sequence>MMKKEYSESVYSETLSGIRSGDNKLVSRFYDMYRGEFIAYVCREFSLDRDDAVELYQESFIALYENVRDGKLMRLTASLKTYLFRIARNKMMNRLRDSKPHMPLTEDFIEHDDEWTPQHQITYEIVQRMEEPCNTVLTLYYWDKCSMEEIARKMNYSGAPVAQNRKSLCLRKLKSVLYKKFVSEGLL</sequence>
<evidence type="ECO:0000313" key="6">
    <source>
        <dbReference type="EMBL" id="KAA4535459.1"/>
    </source>
</evidence>
<dbReference type="InterPro" id="IPR014284">
    <property type="entry name" value="RNA_pol_sigma-70_dom"/>
</dbReference>
<evidence type="ECO:0000259" key="5">
    <source>
        <dbReference type="Pfam" id="PF04542"/>
    </source>
</evidence>
<dbReference type="AlphaFoldDB" id="A0A5M5M7S8"/>
<dbReference type="Gene3D" id="1.10.1740.10">
    <property type="match status" value="1"/>
</dbReference>
<dbReference type="PANTHER" id="PTHR43133:SF46">
    <property type="entry name" value="RNA POLYMERASE SIGMA-70 FACTOR ECF SUBFAMILY"/>
    <property type="match status" value="1"/>
</dbReference>